<evidence type="ECO:0000313" key="5">
    <source>
        <dbReference type="Proteomes" id="UP000182130"/>
    </source>
</evidence>
<dbReference type="Pfam" id="PF01557">
    <property type="entry name" value="FAA_hydrolase"/>
    <property type="match status" value="1"/>
</dbReference>
<dbReference type="SUPFAM" id="SSF56529">
    <property type="entry name" value="FAH"/>
    <property type="match status" value="1"/>
</dbReference>
<organism evidence="4 5">
    <name type="scientific">Arthrobacter cupressi</name>
    <dbReference type="NCBI Taxonomy" id="1045773"/>
    <lineage>
        <taxon>Bacteria</taxon>
        <taxon>Bacillati</taxon>
        <taxon>Actinomycetota</taxon>
        <taxon>Actinomycetes</taxon>
        <taxon>Micrococcales</taxon>
        <taxon>Micrococcaceae</taxon>
        <taxon>Arthrobacter</taxon>
    </lineage>
</organism>
<keyword evidence="2" id="KW-0479">Metal-binding</keyword>
<dbReference type="InterPro" id="IPR051121">
    <property type="entry name" value="FAH"/>
</dbReference>
<evidence type="ECO:0000256" key="1">
    <source>
        <dbReference type="ARBA" id="ARBA00010211"/>
    </source>
</evidence>
<dbReference type="Gene3D" id="3.90.850.10">
    <property type="entry name" value="Fumarylacetoacetase-like, C-terminal domain"/>
    <property type="match status" value="1"/>
</dbReference>
<dbReference type="InterPro" id="IPR036663">
    <property type="entry name" value="Fumarylacetoacetase_C_sf"/>
</dbReference>
<keyword evidence="4" id="KW-0670">Pyruvate</keyword>
<keyword evidence="4" id="KW-0378">Hydrolase</keyword>
<dbReference type="GO" id="GO:0016853">
    <property type="term" value="F:isomerase activity"/>
    <property type="evidence" value="ECO:0007669"/>
    <property type="project" value="UniProtKB-ARBA"/>
</dbReference>
<accession>A0A1G8LET6</accession>
<dbReference type="EMBL" id="FNEI01000003">
    <property type="protein sequence ID" value="SDI54153.1"/>
    <property type="molecule type" value="Genomic_DNA"/>
</dbReference>
<protein>
    <submittedName>
        <fullName evidence="4">Acylpyruvate hydrolase</fullName>
    </submittedName>
</protein>
<dbReference type="OrthoDB" id="9805307at2"/>
<dbReference type="PANTHER" id="PTHR42796:SF4">
    <property type="entry name" value="FUMARYLACETOACETATE HYDROLASE DOMAIN-CONTAINING PROTEIN 2A"/>
    <property type="match status" value="1"/>
</dbReference>
<feature type="domain" description="Fumarylacetoacetase-like C-terminal" evidence="3">
    <location>
        <begin position="90"/>
        <end position="294"/>
    </location>
</feature>
<gene>
    <name evidence="4" type="ORF">SAMN05216555_10344</name>
</gene>
<dbReference type="Proteomes" id="UP000182130">
    <property type="component" value="Unassembled WGS sequence"/>
</dbReference>
<keyword evidence="5" id="KW-1185">Reference proteome</keyword>
<evidence type="ECO:0000313" key="4">
    <source>
        <dbReference type="EMBL" id="SDI54153.1"/>
    </source>
</evidence>
<dbReference type="GO" id="GO:0046872">
    <property type="term" value="F:metal ion binding"/>
    <property type="evidence" value="ECO:0007669"/>
    <property type="project" value="UniProtKB-KW"/>
</dbReference>
<dbReference type="RefSeq" id="WP_074587287.1">
    <property type="nucleotide sequence ID" value="NZ_FNEI01000003.1"/>
</dbReference>
<proteinExistence type="inferred from homology"/>
<dbReference type="InterPro" id="IPR011234">
    <property type="entry name" value="Fumarylacetoacetase-like_C"/>
</dbReference>
<evidence type="ECO:0000259" key="3">
    <source>
        <dbReference type="Pfam" id="PF01557"/>
    </source>
</evidence>
<dbReference type="FunFam" id="3.90.850.10:FF:000002">
    <property type="entry name" value="2-hydroxyhepta-2,4-diene-1,7-dioate isomerase"/>
    <property type="match status" value="1"/>
</dbReference>
<dbReference type="STRING" id="1045773.SAMN05216555_10344"/>
<evidence type="ECO:0000256" key="2">
    <source>
        <dbReference type="ARBA" id="ARBA00022723"/>
    </source>
</evidence>
<dbReference type="GO" id="GO:0019752">
    <property type="term" value="P:carboxylic acid metabolic process"/>
    <property type="evidence" value="ECO:0007669"/>
    <property type="project" value="UniProtKB-ARBA"/>
</dbReference>
<dbReference type="PANTHER" id="PTHR42796">
    <property type="entry name" value="FUMARYLACETOACETATE HYDROLASE DOMAIN-CONTAINING PROTEIN 2A-RELATED"/>
    <property type="match status" value="1"/>
</dbReference>
<sequence length="299" mass="32245">MKLISYEHESGIRGGVLIEDSVYDLELLLQGSKEAVHGATASVREFLELYGERIAAISAEVTALVAQDPVARVGALSDVRITTPVTDPAKVLCIGLNYKDHVAETGRAFPEYPDVFAKFASTMIGPEDEIGGARVSENLDFEGEVAVVIGRRASDVSEAEALQYVAALAPLNDVTARDLQYRGTQWLAGKAVDGSTPWGPALVTLDEIGDPQTLELVTRVNGVEMQRSNTRHQIFPIARIVSYLSSFLTLEPGDVIATGTPQGIGAKRNPPVWLEPGDTVEIEIEKVGLLRNRVGKPQL</sequence>
<dbReference type="AlphaFoldDB" id="A0A1G8LET6"/>
<name>A0A1G8LET6_9MICC</name>
<comment type="similarity">
    <text evidence="1">Belongs to the FAH family.</text>
</comment>
<dbReference type="GO" id="GO:0016787">
    <property type="term" value="F:hydrolase activity"/>
    <property type="evidence" value="ECO:0007669"/>
    <property type="project" value="UniProtKB-KW"/>
</dbReference>
<reference evidence="5" key="1">
    <citation type="submission" date="2016-10" db="EMBL/GenBank/DDBJ databases">
        <authorList>
            <person name="Varghese N."/>
            <person name="Submissions S."/>
        </authorList>
    </citation>
    <scope>NUCLEOTIDE SEQUENCE [LARGE SCALE GENOMIC DNA]</scope>
    <source>
        <strain evidence="5">CGMCC 1.10783</strain>
    </source>
</reference>